<dbReference type="SUPFAM" id="SSF54197">
    <property type="entry name" value="HIT-like"/>
    <property type="match status" value="1"/>
</dbReference>
<dbReference type="InterPro" id="IPR008594">
    <property type="entry name" value="DcpS/DCS2"/>
</dbReference>
<evidence type="ECO:0000313" key="2">
    <source>
        <dbReference type="EMBL" id="OCH87064.1"/>
    </source>
</evidence>
<name>A0A8E2APL2_9APHY</name>
<sequence>MPDVKINILPAADVHIHKARRLLLLWDQVIVVHETPGPYAPLHALSGRTFTPSPPHARNDTSSPAYVLPQLTIVSMLRVDNILSGVSEAEKVLHRDTSPKLGYVLPDMNLAQHSQPVRSAQGTPRDAVEYPRGRGTDRAGEVESGPRLAADVHHFHVHVVNANYHGLFGMSLGQVHLLDGIIALLELDADDDSSIYERVMLTYALREQHVLYTRMKAAQSELDI</sequence>
<reference evidence="2 3" key="1">
    <citation type="submission" date="2016-07" db="EMBL/GenBank/DDBJ databases">
        <title>Draft genome of the white-rot fungus Obba rivulosa 3A-2.</title>
        <authorList>
            <consortium name="DOE Joint Genome Institute"/>
            <person name="Miettinen O."/>
            <person name="Riley R."/>
            <person name="Acob R."/>
            <person name="Barry K."/>
            <person name="Cullen D."/>
            <person name="De Vries R."/>
            <person name="Hainaut M."/>
            <person name="Hatakka A."/>
            <person name="Henrissat B."/>
            <person name="Hilden K."/>
            <person name="Kuo R."/>
            <person name="Labutti K."/>
            <person name="Lipzen A."/>
            <person name="Makela M.R."/>
            <person name="Sandor L."/>
            <person name="Spatafora J.W."/>
            <person name="Grigoriev I.V."/>
            <person name="Hibbett D.S."/>
        </authorList>
    </citation>
    <scope>NUCLEOTIDE SEQUENCE [LARGE SCALE GENOMIC DNA]</scope>
    <source>
        <strain evidence="2 3">3A-2</strain>
    </source>
</reference>
<dbReference type="Gene3D" id="3.30.428.10">
    <property type="entry name" value="HIT-like"/>
    <property type="match status" value="1"/>
</dbReference>
<dbReference type="PANTHER" id="PTHR12978:SF0">
    <property type="entry name" value="M7GPPPX DIPHOSPHATASE"/>
    <property type="match status" value="1"/>
</dbReference>
<dbReference type="GO" id="GO:0005634">
    <property type="term" value="C:nucleus"/>
    <property type="evidence" value="ECO:0007669"/>
    <property type="project" value="TreeGrafter"/>
</dbReference>
<evidence type="ECO:0000313" key="3">
    <source>
        <dbReference type="Proteomes" id="UP000250043"/>
    </source>
</evidence>
<dbReference type="GO" id="GO:0000932">
    <property type="term" value="C:P-body"/>
    <property type="evidence" value="ECO:0007669"/>
    <property type="project" value="TreeGrafter"/>
</dbReference>
<dbReference type="GO" id="GO:0016787">
    <property type="term" value="F:hydrolase activity"/>
    <property type="evidence" value="ECO:0007669"/>
    <property type="project" value="InterPro"/>
</dbReference>
<dbReference type="InterPro" id="IPR036265">
    <property type="entry name" value="HIT-like_sf"/>
</dbReference>
<gene>
    <name evidence="2" type="ORF">OBBRIDRAFT_837669</name>
</gene>
<evidence type="ECO:0000256" key="1">
    <source>
        <dbReference type="SAM" id="MobiDB-lite"/>
    </source>
</evidence>
<proteinExistence type="predicted"/>
<feature type="region of interest" description="Disordered" evidence="1">
    <location>
        <begin position="113"/>
        <end position="142"/>
    </location>
</feature>
<protein>
    <submittedName>
        <fullName evidence="2">Uncharacterized protein</fullName>
    </submittedName>
</protein>
<feature type="compositionally biased region" description="Basic and acidic residues" evidence="1">
    <location>
        <begin position="126"/>
        <end position="141"/>
    </location>
</feature>
<dbReference type="EMBL" id="KV722500">
    <property type="protein sequence ID" value="OCH87064.1"/>
    <property type="molecule type" value="Genomic_DNA"/>
</dbReference>
<feature type="compositionally biased region" description="Polar residues" evidence="1">
    <location>
        <begin position="113"/>
        <end position="122"/>
    </location>
</feature>
<dbReference type="AlphaFoldDB" id="A0A8E2APL2"/>
<keyword evidence="3" id="KW-1185">Reference proteome</keyword>
<dbReference type="GO" id="GO:0000290">
    <property type="term" value="P:deadenylation-dependent decapping of nuclear-transcribed mRNA"/>
    <property type="evidence" value="ECO:0007669"/>
    <property type="project" value="InterPro"/>
</dbReference>
<dbReference type="OrthoDB" id="10264956at2759"/>
<dbReference type="PANTHER" id="PTHR12978">
    <property type="entry name" value="HISTIDINE TRIAD HIT PROTEIN MEMBER"/>
    <property type="match status" value="1"/>
</dbReference>
<dbReference type="GO" id="GO:0000340">
    <property type="term" value="F:RNA 7-methylguanosine cap binding"/>
    <property type="evidence" value="ECO:0007669"/>
    <property type="project" value="TreeGrafter"/>
</dbReference>
<accession>A0A8E2APL2</accession>
<organism evidence="2 3">
    <name type="scientific">Obba rivulosa</name>
    <dbReference type="NCBI Taxonomy" id="1052685"/>
    <lineage>
        <taxon>Eukaryota</taxon>
        <taxon>Fungi</taxon>
        <taxon>Dikarya</taxon>
        <taxon>Basidiomycota</taxon>
        <taxon>Agaricomycotina</taxon>
        <taxon>Agaricomycetes</taxon>
        <taxon>Polyporales</taxon>
        <taxon>Gelatoporiaceae</taxon>
        <taxon>Obba</taxon>
    </lineage>
</organism>
<dbReference type="Proteomes" id="UP000250043">
    <property type="component" value="Unassembled WGS sequence"/>
</dbReference>